<dbReference type="RefSeq" id="WP_123914917.1">
    <property type="nucleotide sequence ID" value="NZ_RKRA01000001.1"/>
</dbReference>
<accession>A0A3N4ZL42</accession>
<dbReference type="AlphaFoldDB" id="A0A3N4ZL42"/>
<evidence type="ECO:0000313" key="2">
    <source>
        <dbReference type="Proteomes" id="UP000280726"/>
    </source>
</evidence>
<organism evidence="1 2">
    <name type="scientific">Georgenia muralis</name>
    <dbReference type="NCBI Taxonomy" id="154117"/>
    <lineage>
        <taxon>Bacteria</taxon>
        <taxon>Bacillati</taxon>
        <taxon>Actinomycetota</taxon>
        <taxon>Actinomycetes</taxon>
        <taxon>Micrococcales</taxon>
        <taxon>Bogoriellaceae</taxon>
        <taxon>Georgenia</taxon>
    </lineage>
</organism>
<name>A0A3N4ZL42_9MICO</name>
<reference evidence="1 2" key="1">
    <citation type="submission" date="2018-11" db="EMBL/GenBank/DDBJ databases">
        <title>Sequencing the genomes of 1000 actinobacteria strains.</title>
        <authorList>
            <person name="Klenk H.-P."/>
        </authorList>
    </citation>
    <scope>NUCLEOTIDE SEQUENCE [LARGE SCALE GENOMIC DNA]</scope>
    <source>
        <strain evidence="1 2">DSM 14418</strain>
    </source>
</reference>
<comment type="caution">
    <text evidence="1">The sequence shown here is derived from an EMBL/GenBank/DDBJ whole genome shotgun (WGS) entry which is preliminary data.</text>
</comment>
<dbReference type="Gene3D" id="1.10.10.1150">
    <property type="entry name" value="Coenzyme PQQ synthesis protein D (PqqD)"/>
    <property type="match status" value="1"/>
</dbReference>
<dbReference type="InterPro" id="IPR008792">
    <property type="entry name" value="PQQD"/>
</dbReference>
<dbReference type="InterPro" id="IPR041881">
    <property type="entry name" value="PqqD_sf"/>
</dbReference>
<dbReference type="Pfam" id="PF05402">
    <property type="entry name" value="PqqD"/>
    <property type="match status" value="1"/>
</dbReference>
<proteinExistence type="predicted"/>
<dbReference type="EMBL" id="RKRA01000001">
    <property type="protein sequence ID" value="RPF26402.1"/>
    <property type="molecule type" value="Genomic_DNA"/>
</dbReference>
<dbReference type="Proteomes" id="UP000280726">
    <property type="component" value="Unassembled WGS sequence"/>
</dbReference>
<protein>
    <submittedName>
        <fullName evidence="1">Coenzyme PQQ synthesis protein D (PqqD)</fullName>
    </submittedName>
</protein>
<dbReference type="OrthoDB" id="4869642at2"/>
<sequence>MTTYRRADAVAEVETDESGGQAVYLGLMPQGPLIVLEGSALAIWRAATGRPSPSGPRGGVVAQVAAVAGVPEETVRDDVVTFVARLVEEGFLEEETDGSAPRAPA</sequence>
<gene>
    <name evidence="1" type="ORF">EDD32_0841</name>
</gene>
<keyword evidence="2" id="KW-1185">Reference proteome</keyword>
<evidence type="ECO:0000313" key="1">
    <source>
        <dbReference type="EMBL" id="RPF26402.1"/>
    </source>
</evidence>